<dbReference type="Pfam" id="PF00392">
    <property type="entry name" value="GntR"/>
    <property type="match status" value="1"/>
</dbReference>
<keyword evidence="3" id="KW-0804">Transcription</keyword>
<evidence type="ECO:0000256" key="3">
    <source>
        <dbReference type="ARBA" id="ARBA00023163"/>
    </source>
</evidence>
<evidence type="ECO:0000313" key="5">
    <source>
        <dbReference type="EMBL" id="PTW46918.1"/>
    </source>
</evidence>
<dbReference type="InterPro" id="IPR036390">
    <property type="entry name" value="WH_DNA-bd_sf"/>
</dbReference>
<dbReference type="InterPro" id="IPR000524">
    <property type="entry name" value="Tscrpt_reg_HTH_GntR"/>
</dbReference>
<dbReference type="OrthoDB" id="162505at2"/>
<dbReference type="GO" id="GO:0003700">
    <property type="term" value="F:DNA-binding transcription factor activity"/>
    <property type="evidence" value="ECO:0007669"/>
    <property type="project" value="InterPro"/>
</dbReference>
<comment type="caution">
    <text evidence="5">The sequence shown here is derived from an EMBL/GenBank/DDBJ whole genome shotgun (WGS) entry which is preliminary data.</text>
</comment>
<dbReference type="GO" id="GO:0003677">
    <property type="term" value="F:DNA binding"/>
    <property type="evidence" value="ECO:0007669"/>
    <property type="project" value="UniProtKB-KW"/>
</dbReference>
<protein>
    <submittedName>
        <fullName evidence="5">GntR family transcriptional regulator</fullName>
    </submittedName>
</protein>
<dbReference type="InterPro" id="IPR036388">
    <property type="entry name" value="WH-like_DNA-bd_sf"/>
</dbReference>
<organism evidence="5 6">
    <name type="scientific">Sphingomonas faeni</name>
    <dbReference type="NCBI Taxonomy" id="185950"/>
    <lineage>
        <taxon>Bacteria</taxon>
        <taxon>Pseudomonadati</taxon>
        <taxon>Pseudomonadota</taxon>
        <taxon>Alphaproteobacteria</taxon>
        <taxon>Sphingomonadales</taxon>
        <taxon>Sphingomonadaceae</taxon>
        <taxon>Sphingomonas</taxon>
    </lineage>
</organism>
<dbReference type="PROSITE" id="PS50949">
    <property type="entry name" value="HTH_GNTR"/>
    <property type="match status" value="1"/>
</dbReference>
<sequence length="118" mass="12962">MTALSSDDSPVYIRLRSTIAAGILRGDYRAGDQLPSVRAFAAEQGANPLTVAKAYQSFQDDGYVEVRRGVGMFVMPGAAEALRVAERENFVTTQWPRILGHIDLLGLDAHDLLERERA</sequence>
<dbReference type="AlphaFoldDB" id="A0A2T5U620"/>
<dbReference type="Gene3D" id="6.10.250.1220">
    <property type="match status" value="1"/>
</dbReference>
<dbReference type="Gene3D" id="1.10.10.10">
    <property type="entry name" value="Winged helix-like DNA-binding domain superfamily/Winged helix DNA-binding domain"/>
    <property type="match status" value="1"/>
</dbReference>
<dbReference type="RefSeq" id="WP_056053547.1">
    <property type="nucleotide sequence ID" value="NZ_JALPNF010000012.1"/>
</dbReference>
<dbReference type="GeneID" id="91005949"/>
<dbReference type="Proteomes" id="UP000244013">
    <property type="component" value="Unassembled WGS sequence"/>
</dbReference>
<evidence type="ECO:0000256" key="2">
    <source>
        <dbReference type="ARBA" id="ARBA00023125"/>
    </source>
</evidence>
<proteinExistence type="predicted"/>
<evidence type="ECO:0000313" key="6">
    <source>
        <dbReference type="Proteomes" id="UP000244013"/>
    </source>
</evidence>
<dbReference type="CDD" id="cd07377">
    <property type="entry name" value="WHTH_GntR"/>
    <property type="match status" value="1"/>
</dbReference>
<feature type="domain" description="HTH gntR-type" evidence="4">
    <location>
        <begin position="9"/>
        <end position="77"/>
    </location>
</feature>
<dbReference type="SUPFAM" id="SSF46785">
    <property type="entry name" value="Winged helix' DNA-binding domain"/>
    <property type="match status" value="1"/>
</dbReference>
<dbReference type="SMART" id="SM00345">
    <property type="entry name" value="HTH_GNTR"/>
    <property type="match status" value="1"/>
</dbReference>
<keyword evidence="1" id="KW-0805">Transcription regulation</keyword>
<dbReference type="PANTHER" id="PTHR38445:SF10">
    <property type="entry name" value="GNTR-FAMILY TRANSCRIPTIONAL REGULATOR"/>
    <property type="match status" value="1"/>
</dbReference>
<evidence type="ECO:0000259" key="4">
    <source>
        <dbReference type="PROSITE" id="PS50949"/>
    </source>
</evidence>
<name>A0A2T5U620_9SPHN</name>
<keyword evidence="2" id="KW-0238">DNA-binding</keyword>
<dbReference type="EMBL" id="QAYE01000004">
    <property type="protein sequence ID" value="PTW46918.1"/>
    <property type="molecule type" value="Genomic_DNA"/>
</dbReference>
<dbReference type="PANTHER" id="PTHR38445">
    <property type="entry name" value="HTH-TYPE TRANSCRIPTIONAL REPRESSOR YTRA"/>
    <property type="match status" value="1"/>
</dbReference>
<reference evidence="5 6" key="1">
    <citation type="submission" date="2018-04" db="EMBL/GenBank/DDBJ databases">
        <title>Genomic Encyclopedia of Type Strains, Phase III (KMG-III): the genomes of soil and plant-associated and newly described type strains.</title>
        <authorList>
            <person name="Whitman W."/>
        </authorList>
    </citation>
    <scope>NUCLEOTIDE SEQUENCE [LARGE SCALE GENOMIC DNA]</scope>
    <source>
        <strain evidence="5 6">MA-olki</strain>
    </source>
</reference>
<gene>
    <name evidence="5" type="ORF">C8J25_104257</name>
</gene>
<evidence type="ECO:0000256" key="1">
    <source>
        <dbReference type="ARBA" id="ARBA00023015"/>
    </source>
</evidence>
<accession>A0A2T5U620</accession>